<name>A0AAU9MHA0_9ASTR</name>
<dbReference type="EMBL" id="CAKMRJ010000875">
    <property type="protein sequence ID" value="CAH1420178.1"/>
    <property type="molecule type" value="Genomic_DNA"/>
</dbReference>
<organism evidence="1 2">
    <name type="scientific">Lactuca virosa</name>
    <dbReference type="NCBI Taxonomy" id="75947"/>
    <lineage>
        <taxon>Eukaryota</taxon>
        <taxon>Viridiplantae</taxon>
        <taxon>Streptophyta</taxon>
        <taxon>Embryophyta</taxon>
        <taxon>Tracheophyta</taxon>
        <taxon>Spermatophyta</taxon>
        <taxon>Magnoliopsida</taxon>
        <taxon>eudicotyledons</taxon>
        <taxon>Gunneridae</taxon>
        <taxon>Pentapetalae</taxon>
        <taxon>asterids</taxon>
        <taxon>campanulids</taxon>
        <taxon>Asterales</taxon>
        <taxon>Asteraceae</taxon>
        <taxon>Cichorioideae</taxon>
        <taxon>Cichorieae</taxon>
        <taxon>Lactucinae</taxon>
        <taxon>Lactuca</taxon>
    </lineage>
</organism>
<sequence length="78" mass="8903">MQPPALPSNNLDHLFEDKFTLQQNRHTSWHHSGSPRPSPTPATVDETYFLIIRFVSQSAAERVLSSSSIGHMSQKRWD</sequence>
<comment type="caution">
    <text evidence="1">The sequence shown here is derived from an EMBL/GenBank/DDBJ whole genome shotgun (WGS) entry which is preliminary data.</text>
</comment>
<gene>
    <name evidence="1" type="ORF">LVIROSA_LOCUS7666</name>
</gene>
<keyword evidence="2" id="KW-1185">Reference proteome</keyword>
<dbReference type="Proteomes" id="UP001157418">
    <property type="component" value="Unassembled WGS sequence"/>
</dbReference>
<evidence type="ECO:0000313" key="2">
    <source>
        <dbReference type="Proteomes" id="UP001157418"/>
    </source>
</evidence>
<dbReference type="AlphaFoldDB" id="A0AAU9MHA0"/>
<accession>A0AAU9MHA0</accession>
<proteinExistence type="predicted"/>
<evidence type="ECO:0000313" key="1">
    <source>
        <dbReference type="EMBL" id="CAH1420178.1"/>
    </source>
</evidence>
<reference evidence="1 2" key="1">
    <citation type="submission" date="2022-01" db="EMBL/GenBank/DDBJ databases">
        <authorList>
            <person name="Xiong W."/>
            <person name="Schranz E."/>
        </authorList>
    </citation>
    <scope>NUCLEOTIDE SEQUENCE [LARGE SCALE GENOMIC DNA]</scope>
</reference>
<protein>
    <submittedName>
        <fullName evidence="1">Uncharacterized protein</fullName>
    </submittedName>
</protein>